<evidence type="ECO:0000313" key="2">
    <source>
        <dbReference type="EMBL" id="HJC67130.1"/>
    </source>
</evidence>
<dbReference type="PANTHER" id="PTHR42951">
    <property type="entry name" value="METALLO-BETA-LACTAMASE DOMAIN-CONTAINING"/>
    <property type="match status" value="1"/>
</dbReference>
<reference evidence="2" key="1">
    <citation type="journal article" date="2021" name="PeerJ">
        <title>Extensive microbial diversity within the chicken gut microbiome revealed by metagenomics and culture.</title>
        <authorList>
            <person name="Gilroy R."/>
            <person name="Ravi A."/>
            <person name="Getino M."/>
            <person name="Pursley I."/>
            <person name="Horton D.L."/>
            <person name="Alikhan N.F."/>
            <person name="Baker D."/>
            <person name="Gharbi K."/>
            <person name="Hall N."/>
            <person name="Watson M."/>
            <person name="Adriaenssens E.M."/>
            <person name="Foster-Nyarko E."/>
            <person name="Jarju S."/>
            <person name="Secka A."/>
            <person name="Antonio M."/>
            <person name="Oren A."/>
            <person name="Chaudhuri R.R."/>
            <person name="La Ragione R."/>
            <person name="Hildebrand F."/>
            <person name="Pallen M.J."/>
        </authorList>
    </citation>
    <scope>NUCLEOTIDE SEQUENCE</scope>
    <source>
        <strain evidence="2">CHK198-12963</strain>
    </source>
</reference>
<dbReference type="Gene3D" id="3.60.15.10">
    <property type="entry name" value="Ribonuclease Z/Hydroxyacylglutathione hydrolase-like"/>
    <property type="match status" value="1"/>
</dbReference>
<dbReference type="InterPro" id="IPR050855">
    <property type="entry name" value="NDM-1-like"/>
</dbReference>
<evidence type="ECO:0000313" key="3">
    <source>
        <dbReference type="Proteomes" id="UP000823863"/>
    </source>
</evidence>
<gene>
    <name evidence="2" type="ORF">H9931_10515</name>
</gene>
<feature type="domain" description="Metallo-beta-lactamase" evidence="1">
    <location>
        <begin position="3"/>
        <end position="171"/>
    </location>
</feature>
<comment type="caution">
    <text evidence="2">The sequence shown here is derived from an EMBL/GenBank/DDBJ whole genome shotgun (WGS) entry which is preliminary data.</text>
</comment>
<dbReference type="Pfam" id="PF00753">
    <property type="entry name" value="Lactamase_B"/>
    <property type="match status" value="1"/>
</dbReference>
<dbReference type="InterPro" id="IPR036866">
    <property type="entry name" value="RibonucZ/Hydroxyglut_hydro"/>
</dbReference>
<reference evidence="2" key="2">
    <citation type="submission" date="2021-04" db="EMBL/GenBank/DDBJ databases">
        <authorList>
            <person name="Gilroy R."/>
        </authorList>
    </citation>
    <scope>NUCLEOTIDE SEQUENCE</scope>
    <source>
        <strain evidence="2">CHK198-12963</strain>
    </source>
</reference>
<evidence type="ECO:0000259" key="1">
    <source>
        <dbReference type="SMART" id="SM00849"/>
    </source>
</evidence>
<proteinExistence type="predicted"/>
<accession>A0A9D2PW68</accession>
<dbReference type="AlphaFoldDB" id="A0A9D2PW68"/>
<dbReference type="Proteomes" id="UP000823863">
    <property type="component" value="Unassembled WGS sequence"/>
</dbReference>
<dbReference type="EMBL" id="DWWB01000055">
    <property type="protein sequence ID" value="HJC67130.1"/>
    <property type="molecule type" value="Genomic_DNA"/>
</dbReference>
<name>A0A9D2PW68_9FIRM</name>
<protein>
    <submittedName>
        <fullName evidence="2">MBL fold metallo-hydrolase</fullName>
    </submittedName>
</protein>
<dbReference type="SUPFAM" id="SSF56281">
    <property type="entry name" value="Metallo-hydrolase/oxidoreductase"/>
    <property type="match status" value="1"/>
</dbReference>
<organism evidence="2 3">
    <name type="scientific">Candidatus Enterocloster excrementigallinarum</name>
    <dbReference type="NCBI Taxonomy" id="2838558"/>
    <lineage>
        <taxon>Bacteria</taxon>
        <taxon>Bacillati</taxon>
        <taxon>Bacillota</taxon>
        <taxon>Clostridia</taxon>
        <taxon>Lachnospirales</taxon>
        <taxon>Lachnospiraceae</taxon>
        <taxon>Enterocloster</taxon>
    </lineage>
</organism>
<sequence length="211" mass="23856">MGIGNIRSVVEELTKLPLTVVNSHSHFDHVGDNWRFREVRLLNCPREIERLRQGFRLSEGDANLSPAAFHYPGKLWFDPADLQVRPCRVKPVREGDCFELGGRRLKVIASPGHSEDGLVLADEENRLLFTGDTVYPGPLYAHRADSGPDRYRDTILRLAAMFSDYTLCCSHNAPLWEGGALAEVGTAFEKVVKEKEKRVKEYRFQGFSIIA</sequence>
<dbReference type="SMART" id="SM00849">
    <property type="entry name" value="Lactamase_B"/>
    <property type="match status" value="1"/>
</dbReference>
<dbReference type="PANTHER" id="PTHR42951:SF4">
    <property type="entry name" value="ACYL-COENZYME A THIOESTERASE MBLAC2"/>
    <property type="match status" value="1"/>
</dbReference>
<dbReference type="InterPro" id="IPR001279">
    <property type="entry name" value="Metallo-B-lactamas"/>
</dbReference>